<comment type="similarity">
    <text evidence="2 7">Belongs to the ferroportin (FP) (TC 2.A.100) family. SLC40A subfamily.</text>
</comment>
<dbReference type="SUPFAM" id="SSF103473">
    <property type="entry name" value="MFS general substrate transporter"/>
    <property type="match status" value="1"/>
</dbReference>
<keyword evidence="7" id="KW-0406">Ion transport</keyword>
<name>A0A9Q8P2X9_PASFU</name>
<keyword evidence="3 7" id="KW-0813">Transport</keyword>
<comment type="function">
    <text evidence="7">May be involved in iron transport and iron homeostasis.</text>
</comment>
<feature type="transmembrane region" description="Helical" evidence="7">
    <location>
        <begin position="442"/>
        <end position="463"/>
    </location>
</feature>
<evidence type="ECO:0000256" key="5">
    <source>
        <dbReference type="ARBA" id="ARBA00022989"/>
    </source>
</evidence>
<feature type="transmembrane region" description="Helical" evidence="7">
    <location>
        <begin position="110"/>
        <end position="131"/>
    </location>
</feature>
<dbReference type="AlphaFoldDB" id="A0A9Q8P2X9"/>
<dbReference type="GO" id="GO:0005381">
    <property type="term" value="F:iron ion transmembrane transporter activity"/>
    <property type="evidence" value="ECO:0007669"/>
    <property type="project" value="UniProtKB-UniRule"/>
</dbReference>
<feature type="compositionally biased region" description="Basic and acidic residues" evidence="8">
    <location>
        <begin position="1"/>
        <end position="14"/>
    </location>
</feature>
<dbReference type="GO" id="GO:0016020">
    <property type="term" value="C:membrane"/>
    <property type="evidence" value="ECO:0007669"/>
    <property type="project" value="UniProtKB-SubCell"/>
</dbReference>
<dbReference type="PANTHER" id="PTHR11660:SF57">
    <property type="entry name" value="SOLUTE CARRIER FAMILY 40 MEMBER"/>
    <property type="match status" value="1"/>
</dbReference>
<evidence type="ECO:0000313" key="10">
    <source>
        <dbReference type="Proteomes" id="UP000756132"/>
    </source>
</evidence>
<gene>
    <name evidence="9" type="ORF">CLAFUR5_01507</name>
</gene>
<comment type="caution">
    <text evidence="7">Lacks conserved residue(s) required for the propagation of feature annotation.</text>
</comment>
<evidence type="ECO:0000256" key="8">
    <source>
        <dbReference type="SAM" id="MobiDB-lite"/>
    </source>
</evidence>
<accession>A0A9Q8P2X9</accession>
<keyword evidence="4 7" id="KW-0812">Transmembrane</keyword>
<dbReference type="RefSeq" id="XP_047755513.1">
    <property type="nucleotide sequence ID" value="XM_047900655.1"/>
</dbReference>
<organism evidence="9 10">
    <name type="scientific">Passalora fulva</name>
    <name type="common">Tomato leaf mold</name>
    <name type="synonym">Cladosporium fulvum</name>
    <dbReference type="NCBI Taxonomy" id="5499"/>
    <lineage>
        <taxon>Eukaryota</taxon>
        <taxon>Fungi</taxon>
        <taxon>Dikarya</taxon>
        <taxon>Ascomycota</taxon>
        <taxon>Pezizomycotina</taxon>
        <taxon>Dothideomycetes</taxon>
        <taxon>Dothideomycetidae</taxon>
        <taxon>Mycosphaerellales</taxon>
        <taxon>Mycosphaerellaceae</taxon>
        <taxon>Fulvia</taxon>
    </lineage>
</organism>
<reference evidence="9" key="2">
    <citation type="journal article" date="2022" name="Microb. Genom.">
        <title>A chromosome-scale genome assembly of the tomato pathogen Cladosporium fulvum reveals a compartmentalized genome architecture and the presence of a dispensable chromosome.</title>
        <authorList>
            <person name="Zaccaron A.Z."/>
            <person name="Chen L.H."/>
            <person name="Samaras A."/>
            <person name="Stergiopoulos I."/>
        </authorList>
    </citation>
    <scope>NUCLEOTIDE SEQUENCE</scope>
    <source>
        <strain evidence="9">Race5_Kim</strain>
    </source>
</reference>
<dbReference type="PANTHER" id="PTHR11660">
    <property type="entry name" value="SOLUTE CARRIER FAMILY 40 MEMBER"/>
    <property type="match status" value="1"/>
</dbReference>
<feature type="transmembrane region" description="Helical" evidence="7">
    <location>
        <begin position="80"/>
        <end position="98"/>
    </location>
</feature>
<evidence type="ECO:0000256" key="3">
    <source>
        <dbReference type="ARBA" id="ARBA00022448"/>
    </source>
</evidence>
<feature type="transmembrane region" description="Helical" evidence="7">
    <location>
        <begin position="46"/>
        <end position="74"/>
    </location>
</feature>
<feature type="transmembrane region" description="Helical" evidence="7">
    <location>
        <begin position="143"/>
        <end position="165"/>
    </location>
</feature>
<keyword evidence="6 7" id="KW-0472">Membrane</keyword>
<dbReference type="GeneID" id="71981385"/>
<comment type="subcellular location">
    <subcellularLocation>
        <location evidence="1 7">Membrane</location>
        <topology evidence="1 7">Multi-pass membrane protein</topology>
    </subcellularLocation>
</comment>
<dbReference type="KEGG" id="ffu:CLAFUR5_01507"/>
<evidence type="ECO:0000256" key="6">
    <source>
        <dbReference type="ARBA" id="ARBA00023136"/>
    </source>
</evidence>
<keyword evidence="10" id="KW-1185">Reference proteome</keyword>
<feature type="transmembrane region" description="Helical" evidence="7">
    <location>
        <begin position="218"/>
        <end position="242"/>
    </location>
</feature>
<evidence type="ECO:0000256" key="4">
    <source>
        <dbReference type="ARBA" id="ARBA00022692"/>
    </source>
</evidence>
<proteinExistence type="inferred from homology"/>
<evidence type="ECO:0000313" key="9">
    <source>
        <dbReference type="EMBL" id="UJO11147.1"/>
    </source>
</evidence>
<evidence type="ECO:0000256" key="7">
    <source>
        <dbReference type="RuleBase" id="RU365065"/>
    </source>
</evidence>
<feature type="transmembrane region" description="Helical" evidence="7">
    <location>
        <begin position="348"/>
        <end position="369"/>
    </location>
</feature>
<dbReference type="InterPro" id="IPR009716">
    <property type="entry name" value="Ferroportin-1"/>
</dbReference>
<evidence type="ECO:0000256" key="2">
    <source>
        <dbReference type="ARBA" id="ARBA00006279"/>
    </source>
</evidence>
<dbReference type="Proteomes" id="UP000756132">
    <property type="component" value="Chromosome 1"/>
</dbReference>
<dbReference type="CDD" id="cd17480">
    <property type="entry name" value="MFS_SLC40A1_like"/>
    <property type="match status" value="1"/>
</dbReference>
<dbReference type="EMBL" id="CP090163">
    <property type="protein sequence ID" value="UJO11147.1"/>
    <property type="molecule type" value="Genomic_DNA"/>
</dbReference>
<protein>
    <recommendedName>
        <fullName evidence="7">Solute carrier family 40 member</fullName>
    </recommendedName>
</protein>
<dbReference type="OrthoDB" id="648861at2759"/>
<feature type="transmembrane region" description="Helical" evidence="7">
    <location>
        <begin position="290"/>
        <end position="310"/>
    </location>
</feature>
<evidence type="ECO:0000256" key="1">
    <source>
        <dbReference type="ARBA" id="ARBA00004141"/>
    </source>
</evidence>
<keyword evidence="5 7" id="KW-1133">Transmembrane helix</keyword>
<reference evidence="9" key="1">
    <citation type="submission" date="2021-12" db="EMBL/GenBank/DDBJ databases">
        <authorList>
            <person name="Zaccaron A."/>
            <person name="Stergiopoulos I."/>
        </authorList>
    </citation>
    <scope>NUCLEOTIDE SEQUENCE</scope>
    <source>
        <strain evidence="9">Race5_Kim</strain>
    </source>
</reference>
<dbReference type="InterPro" id="IPR036259">
    <property type="entry name" value="MFS_trans_sf"/>
</dbReference>
<dbReference type="Pfam" id="PF06963">
    <property type="entry name" value="FPN1"/>
    <property type="match status" value="1"/>
</dbReference>
<feature type="region of interest" description="Disordered" evidence="8">
    <location>
        <begin position="1"/>
        <end position="37"/>
    </location>
</feature>
<sequence>MASSHDEAAEHLLEADEPGPPSLNRFETDDETSGLTEREHSKARRLLYISHFLSTWNSRLFEFGAFLFLATIYPRTLLPASIYALARAASAAILSPYLGSYIDTGNRLRVVRLSIVGQRVAVTISCILFFLMANVNHLRDDQLLSALLLALLSALACVEKLAWVLNTIAVERDWVVTVAGENDERLRLLNSQMRRIDLFCKLVGPLAIAFVNNASPSYAILVTGAMTLLSVLVEYFAIARVYNMVPALKLPKTTSQRPHSQHNLWTTIKEAVSGAVTYARHPAFLPSFSLALLYLTVLSFAGQMITYLLALGLSSGLIGVLRGVSAVFELSATWFAPKIMARIGPVRAGIWFINWEILCVAIACAFFWIDLSPAYTAIGTVSAVIASRVGLWGFDLSAQIIVQEEVELENRGTFSSQEFALQNIFEMLAFASTIVFPRPADFKYPATVSAIAVGIAGILYATFVRARRGHLIHLSQCVDRKGPHRNPHHWWQRIPNSSTE</sequence>